<dbReference type="STRING" id="1276257.SSABA_v1c03920"/>
<dbReference type="AlphaFoldDB" id="W6A9Z1"/>
<evidence type="ECO:0000313" key="1">
    <source>
        <dbReference type="EMBL" id="AHI53801.1"/>
    </source>
</evidence>
<name>W6A9Z1_9MOLU</name>
<gene>
    <name evidence="1" type="ORF">SSABA_v1c03920</name>
</gene>
<reference evidence="1 2" key="1">
    <citation type="journal article" date="2014" name="Genome Biol. Evol.">
        <title>Molecular evolution of the substrate utilization strategies and putative virulence factors in mosquito-associated Spiroplasma species.</title>
        <authorList>
            <person name="Chang T.H."/>
            <person name="Lo W.S."/>
            <person name="Ku C."/>
            <person name="Chen L.L."/>
            <person name="Kuo C.H."/>
        </authorList>
    </citation>
    <scope>NUCLEOTIDE SEQUENCE [LARGE SCALE GENOMIC DNA]</scope>
    <source>
        <strain evidence="1">Ar-1343</strain>
    </source>
</reference>
<dbReference type="HOGENOM" id="CLU_089985_0_0_14"/>
<evidence type="ECO:0000313" key="2">
    <source>
        <dbReference type="Proteomes" id="UP000019265"/>
    </source>
</evidence>
<dbReference type="KEGG" id="ssab:SSABA_v1c03920"/>
<dbReference type="Proteomes" id="UP000019265">
    <property type="component" value="Chromosome"/>
</dbReference>
<dbReference type="EMBL" id="CP006934">
    <property type="protein sequence ID" value="AHI53801.1"/>
    <property type="molecule type" value="Genomic_DNA"/>
</dbReference>
<sequence>MKNKYSNKISQATNSATKIGRYATDEEIKKFSYLVPNYEWFTKLESMQSFGYTDAENLKGESGIGLCEYVSLAMLIKYQELFYNYGYFTDKEYDNYFELQKNNSREINMPIHKYYEFNDKSDSFVARLWELNNRKIDLWWGVNVDDTLRKWIKGKEIKKRIAIKSCLSIGHTSQPEAKMMKHNVPVMLSFVAYGLAHNVVIYGYDKKTKSYLVHFGWSSDWRKRNCAVIIEKSKVWHYYSRGFWNAFYPKTSKKIIAPKPRFEYDGKMHTWDEIKKKGLSFKDVKPY</sequence>
<dbReference type="PATRIC" id="fig|1276257.3.peg.401"/>
<dbReference type="InterPro" id="IPR054779">
    <property type="entry name" value="Cys_pept_put_mycoplasmatota"/>
</dbReference>
<dbReference type="OrthoDB" id="395574at2"/>
<dbReference type="NCBIfam" id="NF045837">
    <property type="entry name" value="Mplas_Cys_pep"/>
    <property type="match status" value="1"/>
</dbReference>
<protein>
    <submittedName>
        <fullName evidence="1">Uncharacterized protein</fullName>
    </submittedName>
</protein>
<organism evidence="1 2">
    <name type="scientific">Spiroplasma sabaudiense Ar-1343</name>
    <dbReference type="NCBI Taxonomy" id="1276257"/>
    <lineage>
        <taxon>Bacteria</taxon>
        <taxon>Bacillati</taxon>
        <taxon>Mycoplasmatota</taxon>
        <taxon>Mollicutes</taxon>
        <taxon>Entomoplasmatales</taxon>
        <taxon>Spiroplasmataceae</taxon>
        <taxon>Spiroplasma</taxon>
    </lineage>
</organism>
<accession>W6A9Z1</accession>
<keyword evidence="2" id="KW-1185">Reference proteome</keyword>
<proteinExistence type="predicted"/>
<dbReference type="RefSeq" id="WP_025250938.1">
    <property type="nucleotide sequence ID" value="NZ_CP006934.1"/>
</dbReference>